<dbReference type="KEGG" id="snep:Enr13x_61480"/>
<evidence type="ECO:0000313" key="3">
    <source>
        <dbReference type="Proteomes" id="UP000319004"/>
    </source>
</evidence>
<feature type="compositionally biased region" description="Low complexity" evidence="1">
    <location>
        <begin position="22"/>
        <end position="31"/>
    </location>
</feature>
<proteinExistence type="predicted"/>
<sequence>MSPSESGRNPRSTHIKKPPPFRSAGGKAAGRSKGGERRWAFFPGVAVTPLRSFPDPRLGMCMPFGQVLRNEFRSIVKQPAGLTKQIDVHH</sequence>
<protein>
    <submittedName>
        <fullName evidence="2">Uncharacterized protein</fullName>
    </submittedName>
</protein>
<reference evidence="2 3" key="1">
    <citation type="submission" date="2019-03" db="EMBL/GenBank/DDBJ databases">
        <title>Deep-cultivation of Planctomycetes and their phenomic and genomic characterization uncovers novel biology.</title>
        <authorList>
            <person name="Wiegand S."/>
            <person name="Jogler M."/>
            <person name="Boedeker C."/>
            <person name="Pinto D."/>
            <person name="Vollmers J."/>
            <person name="Rivas-Marin E."/>
            <person name="Kohn T."/>
            <person name="Peeters S.H."/>
            <person name="Heuer A."/>
            <person name="Rast P."/>
            <person name="Oberbeckmann S."/>
            <person name="Bunk B."/>
            <person name="Jeske O."/>
            <person name="Meyerdierks A."/>
            <person name="Storesund J.E."/>
            <person name="Kallscheuer N."/>
            <person name="Luecker S."/>
            <person name="Lage O.M."/>
            <person name="Pohl T."/>
            <person name="Merkel B.J."/>
            <person name="Hornburger P."/>
            <person name="Mueller R.-W."/>
            <person name="Bruemmer F."/>
            <person name="Labrenz M."/>
            <person name="Spormann A.M."/>
            <person name="Op den Camp H."/>
            <person name="Overmann J."/>
            <person name="Amann R."/>
            <person name="Jetten M.S.M."/>
            <person name="Mascher T."/>
            <person name="Medema M.H."/>
            <person name="Devos D.P."/>
            <person name="Kaster A.-K."/>
            <person name="Ovreas L."/>
            <person name="Rohde M."/>
            <person name="Galperin M.Y."/>
            <person name="Jogler C."/>
        </authorList>
    </citation>
    <scope>NUCLEOTIDE SEQUENCE [LARGE SCALE GENOMIC DNA]</scope>
    <source>
        <strain evidence="2 3">Enr13</strain>
    </source>
</reference>
<name>A0A518HZG8_9BACT</name>
<feature type="compositionally biased region" description="Polar residues" evidence="1">
    <location>
        <begin position="1"/>
        <end position="10"/>
    </location>
</feature>
<dbReference type="AlphaFoldDB" id="A0A518HZG8"/>
<dbReference type="EMBL" id="CP037423">
    <property type="protein sequence ID" value="QDV46239.1"/>
    <property type="molecule type" value="Genomic_DNA"/>
</dbReference>
<dbReference type="Proteomes" id="UP000319004">
    <property type="component" value="Chromosome"/>
</dbReference>
<evidence type="ECO:0000313" key="2">
    <source>
        <dbReference type="EMBL" id="QDV46239.1"/>
    </source>
</evidence>
<organism evidence="2 3">
    <name type="scientific">Stieleria neptunia</name>
    <dbReference type="NCBI Taxonomy" id="2527979"/>
    <lineage>
        <taxon>Bacteria</taxon>
        <taxon>Pseudomonadati</taxon>
        <taxon>Planctomycetota</taxon>
        <taxon>Planctomycetia</taxon>
        <taxon>Pirellulales</taxon>
        <taxon>Pirellulaceae</taxon>
        <taxon>Stieleria</taxon>
    </lineage>
</organism>
<gene>
    <name evidence="2" type="ORF">Enr13x_61480</name>
</gene>
<evidence type="ECO:0000256" key="1">
    <source>
        <dbReference type="SAM" id="MobiDB-lite"/>
    </source>
</evidence>
<keyword evidence="3" id="KW-1185">Reference proteome</keyword>
<feature type="region of interest" description="Disordered" evidence="1">
    <location>
        <begin position="1"/>
        <end position="35"/>
    </location>
</feature>
<accession>A0A518HZG8</accession>